<dbReference type="PANTHER" id="PTHR35569">
    <property type="entry name" value="CYANAMIDE HYDRATASE DDI2-RELATED"/>
    <property type="match status" value="1"/>
</dbReference>
<dbReference type="PANTHER" id="PTHR35569:SF1">
    <property type="entry name" value="CYANAMIDE HYDRATASE DDI2-RELATED"/>
    <property type="match status" value="1"/>
</dbReference>
<dbReference type="AlphaFoldDB" id="A0A7I7YA20"/>
<sequence>MSQFVERMALTAAVGYPTTPQTNNTDQLKENETMATQSIDSIAGIAIPDTALVHEITEFIRDAEDDLLFDHSRRVFLFGVLQGQRRGLQPDLELLYAGAMFHDLGLTRRYRTSALRFEVDSANAAREFLLQHGRDKADADKVWLGIALHTTPGIPEFLEPEIALVTAGVETDVLGIGRDDLSPEALAAVLAAHPRPDFKRRILAAFNDGMKHRPHSTFGTVNADVLQHFDPTFDRDNFVDIILGNTWPE</sequence>
<keyword evidence="2" id="KW-0378">Hydrolase</keyword>
<dbReference type="EMBL" id="AP022613">
    <property type="protein sequence ID" value="BBZ37932.1"/>
    <property type="molecule type" value="Genomic_DNA"/>
</dbReference>
<dbReference type="GO" id="GO:0016787">
    <property type="term" value="F:hydrolase activity"/>
    <property type="evidence" value="ECO:0007669"/>
    <property type="project" value="UniProtKB-KW"/>
</dbReference>
<dbReference type="Gene3D" id="1.10.3210.10">
    <property type="entry name" value="Hypothetical protein af1432"/>
    <property type="match status" value="1"/>
</dbReference>
<evidence type="ECO:0000259" key="1">
    <source>
        <dbReference type="Pfam" id="PF01966"/>
    </source>
</evidence>
<protein>
    <submittedName>
        <fullName evidence="2">Metal-dependent phosphohydrolase</fullName>
    </submittedName>
</protein>
<keyword evidence="3" id="KW-1185">Reference proteome</keyword>
<evidence type="ECO:0000313" key="3">
    <source>
        <dbReference type="Proteomes" id="UP000467385"/>
    </source>
</evidence>
<gene>
    <name evidence="2" type="ORF">MCNS_09950</name>
</gene>
<evidence type="ECO:0000313" key="2">
    <source>
        <dbReference type="EMBL" id="BBZ37932.1"/>
    </source>
</evidence>
<feature type="domain" description="HD" evidence="1">
    <location>
        <begin position="69"/>
        <end position="156"/>
    </location>
</feature>
<organism evidence="2 3">
    <name type="scientific">Mycobacterium conspicuum</name>
    <dbReference type="NCBI Taxonomy" id="44010"/>
    <lineage>
        <taxon>Bacteria</taxon>
        <taxon>Bacillati</taxon>
        <taxon>Actinomycetota</taxon>
        <taxon>Actinomycetes</taxon>
        <taxon>Mycobacteriales</taxon>
        <taxon>Mycobacteriaceae</taxon>
        <taxon>Mycobacterium</taxon>
    </lineage>
</organism>
<reference evidence="2 3" key="1">
    <citation type="journal article" date="2019" name="Emerg. Microbes Infect.">
        <title>Comprehensive subspecies identification of 175 nontuberculous mycobacteria species based on 7547 genomic profiles.</title>
        <authorList>
            <person name="Matsumoto Y."/>
            <person name="Kinjo T."/>
            <person name="Motooka D."/>
            <person name="Nabeya D."/>
            <person name="Jung N."/>
            <person name="Uechi K."/>
            <person name="Horii T."/>
            <person name="Iida T."/>
            <person name="Fujita J."/>
            <person name="Nakamura S."/>
        </authorList>
    </citation>
    <scope>NUCLEOTIDE SEQUENCE [LARGE SCALE GENOMIC DNA]</scope>
    <source>
        <strain evidence="2 3">JCM 14738</strain>
    </source>
</reference>
<proteinExistence type="predicted"/>
<dbReference type="Proteomes" id="UP000467385">
    <property type="component" value="Chromosome"/>
</dbReference>
<dbReference type="Pfam" id="PF01966">
    <property type="entry name" value="HD"/>
    <property type="match status" value="1"/>
</dbReference>
<dbReference type="InterPro" id="IPR006674">
    <property type="entry name" value="HD_domain"/>
</dbReference>
<accession>A0A7I7YA20</accession>
<dbReference type="SUPFAM" id="SSF109604">
    <property type="entry name" value="HD-domain/PDEase-like"/>
    <property type="match status" value="1"/>
</dbReference>
<name>A0A7I7YA20_9MYCO</name>